<keyword evidence="3" id="KW-1015">Disulfide bond</keyword>
<dbReference type="Pfam" id="PF25021">
    <property type="entry name" value="TEN_NHL"/>
    <property type="match status" value="1"/>
</dbReference>
<dbReference type="Proteomes" id="UP000728032">
    <property type="component" value="Unassembled WGS sequence"/>
</dbReference>
<name>A0A7R9QZQ1_9ACAR</name>
<proteinExistence type="predicted"/>
<organism evidence="5">
    <name type="scientific">Oppiella nova</name>
    <dbReference type="NCBI Taxonomy" id="334625"/>
    <lineage>
        <taxon>Eukaryota</taxon>
        <taxon>Metazoa</taxon>
        <taxon>Ecdysozoa</taxon>
        <taxon>Arthropoda</taxon>
        <taxon>Chelicerata</taxon>
        <taxon>Arachnida</taxon>
        <taxon>Acari</taxon>
        <taxon>Acariformes</taxon>
        <taxon>Sarcoptiformes</taxon>
        <taxon>Oribatida</taxon>
        <taxon>Brachypylina</taxon>
        <taxon>Oppioidea</taxon>
        <taxon>Oppiidae</taxon>
        <taxon>Oppiella</taxon>
    </lineage>
</organism>
<evidence type="ECO:0000313" key="5">
    <source>
        <dbReference type="EMBL" id="CAD7664509.1"/>
    </source>
</evidence>
<dbReference type="PANTHER" id="PTHR11219:SF69">
    <property type="entry name" value="TENEURIN-A"/>
    <property type="match status" value="1"/>
</dbReference>
<reference evidence="5" key="1">
    <citation type="submission" date="2020-11" db="EMBL/GenBank/DDBJ databases">
        <authorList>
            <person name="Tran Van P."/>
        </authorList>
    </citation>
    <scope>NUCLEOTIDE SEQUENCE</scope>
</reference>
<evidence type="ECO:0000256" key="2">
    <source>
        <dbReference type="ARBA" id="ARBA00022737"/>
    </source>
</evidence>
<keyword evidence="1" id="KW-0245">EGF-like domain</keyword>
<protein>
    <recommendedName>
        <fullName evidence="4">Teneurin NHL domain-containing protein</fullName>
    </recommendedName>
</protein>
<dbReference type="GO" id="GO:0008045">
    <property type="term" value="P:motor neuron axon guidance"/>
    <property type="evidence" value="ECO:0007669"/>
    <property type="project" value="TreeGrafter"/>
</dbReference>
<gene>
    <name evidence="5" type="ORF">ONB1V03_LOCUS21067</name>
</gene>
<evidence type="ECO:0000256" key="3">
    <source>
        <dbReference type="ARBA" id="ARBA00023157"/>
    </source>
</evidence>
<dbReference type="PANTHER" id="PTHR11219">
    <property type="entry name" value="TENEURIN AND N-ACETYLGLUCOSAMINE-1-PHOSPHODIESTER ALPHA-N-ACETYLGLUCOSAMINIDASE"/>
    <property type="match status" value="1"/>
</dbReference>
<accession>A0A7R9QZQ1</accession>
<dbReference type="EMBL" id="CAJPVJ010038958">
    <property type="protein sequence ID" value="CAG2181646.1"/>
    <property type="molecule type" value="Genomic_DNA"/>
</dbReference>
<sequence length="122" mass="13383">MVLKLTPDRRVMIIAGSPSYCKASEDNNHTNGRINNSHELGFFANFAFGPTGILYVTEVSDSGVNRVRALTQEGELIHFAGKKANTRHSCPVEMCKDINAQNCTCALPNLSGLVQQPNEFEN</sequence>
<dbReference type="InterPro" id="IPR056822">
    <property type="entry name" value="TEN_NHL"/>
</dbReference>
<evidence type="ECO:0000259" key="4">
    <source>
        <dbReference type="Pfam" id="PF25021"/>
    </source>
</evidence>
<dbReference type="OrthoDB" id="8940126at2759"/>
<feature type="domain" description="Teneurin NHL" evidence="4">
    <location>
        <begin position="1"/>
        <end position="89"/>
    </location>
</feature>
<dbReference type="AlphaFoldDB" id="A0A7R9QZQ1"/>
<dbReference type="InterPro" id="IPR051216">
    <property type="entry name" value="Teneurin"/>
</dbReference>
<dbReference type="EMBL" id="OC953783">
    <property type="protein sequence ID" value="CAD7664509.1"/>
    <property type="molecule type" value="Genomic_DNA"/>
</dbReference>
<evidence type="ECO:0000256" key="1">
    <source>
        <dbReference type="ARBA" id="ARBA00022536"/>
    </source>
</evidence>
<keyword evidence="2" id="KW-0677">Repeat</keyword>
<keyword evidence="6" id="KW-1185">Reference proteome</keyword>
<evidence type="ECO:0000313" key="6">
    <source>
        <dbReference type="Proteomes" id="UP000728032"/>
    </source>
</evidence>